<dbReference type="GO" id="GO:0051536">
    <property type="term" value="F:iron-sulfur cluster binding"/>
    <property type="evidence" value="ECO:0007669"/>
    <property type="project" value="InterPro"/>
</dbReference>
<dbReference type="Proteomes" id="UP000053352">
    <property type="component" value="Unassembled WGS sequence"/>
</dbReference>
<dbReference type="EMBL" id="LNTB01000001">
    <property type="protein sequence ID" value="KSW12195.1"/>
    <property type="molecule type" value="Genomic_DNA"/>
</dbReference>
<dbReference type="InterPro" id="IPR037024">
    <property type="entry name" value="NiFe_Hase_small_N_sf"/>
</dbReference>
<sequence length="340" mass="37462">MSRGKLSLAVVPLTGCGGCEVQVLRALALHPDLQERYEVIYWPMVLEETRLPSEIDVTIVEGLVRTRENLEMLREARLRSRRLIALGSCAAWGGIVGNADSFNPWLSMKAIYGRERLEESSELLPRVFAVADLVPVDYVISRCPPPIEHIVVTLRAIAEGKSVKAVDSTVCSQCPRKMKPIEKLEFKPGLPGPDADTETCFLSQGYLCLGPVTSVGCGAPCPRHGIPCFGCGGPHQEIAQRRDMDIVTALARKIATLAGLDPVRDLDKVVKKLLEVYGPRRFYVFTFGSQVLRNKPHGYAVQALASSRQDPVFLKRLEERIRFVNPKPSERGEESLGGSG</sequence>
<name>A0A0V8RVY1_PYROC</name>
<dbReference type="InterPro" id="IPR051349">
    <property type="entry name" value="Hydrogenase_assoc-protein"/>
</dbReference>
<accession>A0A0V8RVY1</accession>
<dbReference type="SUPFAM" id="SSF56770">
    <property type="entry name" value="HydA/Nqo6-like"/>
    <property type="match status" value="1"/>
</dbReference>
<keyword evidence="4" id="KW-1185">Reference proteome</keyword>
<dbReference type="GO" id="GO:0016491">
    <property type="term" value="F:oxidoreductase activity"/>
    <property type="evidence" value="ECO:0007669"/>
    <property type="project" value="UniProtKB-KW"/>
</dbReference>
<gene>
    <name evidence="3" type="ORF">CF15_05390</name>
</gene>
<protein>
    <recommendedName>
        <fullName evidence="2">NADH:ubiquinone oxidoreductase-like 20kDa subunit domain-containing protein</fullName>
    </recommendedName>
</protein>
<evidence type="ECO:0000313" key="3">
    <source>
        <dbReference type="EMBL" id="KSW12195.1"/>
    </source>
</evidence>
<feature type="domain" description="NADH:ubiquinone oxidoreductase-like 20kDa subunit" evidence="2">
    <location>
        <begin position="16"/>
        <end position="156"/>
    </location>
</feature>
<dbReference type="PANTHER" id="PTHR42845:SF3">
    <property type="entry name" value="CYTOSOLIC NIFE-HYDROGENASE, DELTA SUBUNIT"/>
    <property type="match status" value="1"/>
</dbReference>
<proteinExistence type="predicted"/>
<dbReference type="RefSeq" id="WP_058370876.1">
    <property type="nucleotide sequence ID" value="NZ_LNTB01000001.1"/>
</dbReference>
<evidence type="ECO:0000313" key="4">
    <source>
        <dbReference type="Proteomes" id="UP000053352"/>
    </source>
</evidence>
<evidence type="ECO:0000259" key="2">
    <source>
        <dbReference type="Pfam" id="PF01058"/>
    </source>
</evidence>
<keyword evidence="1" id="KW-0560">Oxidoreductase</keyword>
<dbReference type="PANTHER" id="PTHR42845">
    <property type="entry name" value="COENZYME F420-REDUCING HYDROGENASE, GAMMA SUBUNIT"/>
    <property type="match status" value="1"/>
</dbReference>
<dbReference type="OrthoDB" id="37913at2157"/>
<evidence type="ECO:0000256" key="1">
    <source>
        <dbReference type="ARBA" id="ARBA00023002"/>
    </source>
</evidence>
<organism evidence="3 4">
    <name type="scientific">Pyrodictium occultum</name>
    <dbReference type="NCBI Taxonomy" id="2309"/>
    <lineage>
        <taxon>Archaea</taxon>
        <taxon>Thermoproteota</taxon>
        <taxon>Thermoprotei</taxon>
        <taxon>Desulfurococcales</taxon>
        <taxon>Pyrodictiaceae</taxon>
        <taxon>Pyrodictium</taxon>
    </lineage>
</organism>
<dbReference type="Pfam" id="PF01058">
    <property type="entry name" value="Oxidored_q6"/>
    <property type="match status" value="1"/>
</dbReference>
<comment type="caution">
    <text evidence="3">The sequence shown here is derived from an EMBL/GenBank/DDBJ whole genome shotgun (WGS) entry which is preliminary data.</text>
</comment>
<dbReference type="STRING" id="2309.CF15_05390"/>
<dbReference type="Gene3D" id="3.40.50.700">
    <property type="entry name" value="NADH:ubiquinone oxidoreductase-like, 20kDa subunit"/>
    <property type="match status" value="1"/>
</dbReference>
<dbReference type="AlphaFoldDB" id="A0A0V8RVY1"/>
<dbReference type="InterPro" id="IPR006137">
    <property type="entry name" value="NADH_UbQ_OxRdtase-like_20kDa"/>
</dbReference>
<reference evidence="3 4" key="1">
    <citation type="submission" date="2015-11" db="EMBL/GenBank/DDBJ databases">
        <title>Genome sequence of Pyrodictium occultum PL-19, a marine hyperthermophilic archaeon isolated from Volcano, Italy.</title>
        <authorList>
            <person name="Utturkar S."/>
            <person name="Huber H."/>
            <person name="Leptihn S."/>
            <person name="Brown S."/>
            <person name="Stetter K.O."/>
            <person name="Podar M."/>
        </authorList>
    </citation>
    <scope>NUCLEOTIDE SEQUENCE [LARGE SCALE GENOMIC DNA]</scope>
    <source>
        <strain evidence="3 4">PL-19</strain>
    </source>
</reference>